<feature type="disulfide bond" evidence="5">
    <location>
        <begin position="1075"/>
        <end position="1085"/>
    </location>
</feature>
<dbReference type="Gene3D" id="3.10.250.10">
    <property type="entry name" value="SRCR-like domain"/>
    <property type="match status" value="11"/>
</dbReference>
<feature type="disulfide bond" evidence="5">
    <location>
        <begin position="496"/>
        <end position="560"/>
    </location>
</feature>
<feature type="disulfide bond" evidence="5">
    <location>
        <begin position="1164"/>
        <end position="1225"/>
    </location>
</feature>
<reference evidence="8" key="1">
    <citation type="submission" date="2019-06" db="EMBL/GenBank/DDBJ databases">
        <authorList>
            <consortium name="Wellcome Sanger Institute Data Sharing"/>
        </authorList>
    </citation>
    <scope>NUCLEOTIDE SEQUENCE [LARGE SCALE GENOMIC DNA]</scope>
</reference>
<dbReference type="Pfam" id="PF00530">
    <property type="entry name" value="SRCR"/>
    <property type="match status" value="11"/>
</dbReference>
<evidence type="ECO:0000313" key="8">
    <source>
        <dbReference type="Ensembl" id="ENSSFAP00005027042.1"/>
    </source>
</evidence>
<keyword evidence="3 5" id="KW-1015">Disulfide bond</keyword>
<evidence type="ECO:0000256" key="2">
    <source>
        <dbReference type="ARBA" id="ARBA00022737"/>
    </source>
</evidence>
<dbReference type="Ensembl" id="ENSSFAT00005028083.1">
    <property type="protein sequence ID" value="ENSSFAP00005027042.1"/>
    <property type="gene ID" value="ENSSFAG00005013818.1"/>
</dbReference>
<feature type="disulfide bond" evidence="5">
    <location>
        <begin position="1151"/>
        <end position="1215"/>
    </location>
</feature>
<feature type="disulfide bond" evidence="5">
    <location>
        <begin position="971"/>
        <end position="981"/>
    </location>
</feature>
<feature type="compositionally biased region" description="Polar residues" evidence="6">
    <location>
        <begin position="1260"/>
        <end position="1276"/>
    </location>
</feature>
<dbReference type="InterPro" id="IPR036772">
    <property type="entry name" value="SRCR-like_dom_sf"/>
</dbReference>
<sequence>QWRSSTLDSGGRCVMIPGTCSMLRWLRLGNSGNRCSGRVEIFHAGQWGTVCDDSWDLDNANVVCRQLGCGAAQSALSSAAFGAGTGPIWLDDVSCSGHELSIADCRHSGFGVHNCGHYEDASVVCEGKVRLANGGNSSCSGRVEIFHFGQWGTVCDDLWDLLDAEVVCRQLGCGRALSAPTRARFGQGSGPIWYDNVMCTGSETKLSECRHQVPPHLFSFLFLSAASPVRLANSGNRCSGRVEMFHAGQWGTVCDDHWDLDNANVVCRQLDCGRAQSALSNAAFGPGRGPIWLDDVFCSGNESLFLSSSQFTEHFLSGQPDSNSTAWPPFPPVNSTNIATVSTTSLPTRRPPFNITAPPGDDTGVEGEVRLANGGNSSCSGRVEIFHFGQWGTVCDDLWDLLDAEVVCRQLGCGRVLSAPTQARFGQGSGPIWYDNVVCTGSETKLSECRHQGIGSHNCGHQEDAGVVCEGKLADSGNRCSGRVEIFHAGQWGTVCDDHWDLDNANVVCRQLDCGRAQSALSNAAFGAGRGPIWLDDVYCSGNEPSISECRHLGFGVHNCGHHEDASVIWVEGEVRLVNGGNNCLGRVEIFHDGQWGTMCDDLLSLDIANVVCRQLDCGRGRMILSRAAFGAGEGPIWYDDLFCIGNESSISDCRHSGLGVHNCNHNEDISVVCEGKVRLIGGSSFCSGRVEIFHFGQWGTVCDDSWDLLDAEVVCRQLGCGRVLSAPTWAHFGQGSGPIWYDNVMCTGSETKLSECRHQGIGSHNCGHVEDAGVVCEGKYRFVQLANSRDRCSGRVEIFHAGQWGTVCDDHWDLDNANVVCRQLDCGRAQSALSNAAFGGGAGPIWLDDVSCSGSESSISDCRHSGFGVHNCGHYEDASVICEPHIITPPDNDTGVEGEVRLANGGNSSCSGRVEIFHAGQWGTVCDDHWDLDNANVVCRQLDCGTAQSALSNAAFGAGSGPIWLDDVYCSGNEPSISDCRHSGFGVHNCAHFEDASVICEGNQIRLIGGDSFCSGRVEIFHAGQWGTVCDDHWDLDNANVVCRQLDCGPAQSALSSAAFGAGGGPIWLDDVSCSGNEPSISDCRNSGFGVHNCGHHEDASVICERKRPQTSPPGDDTGVEGEVRLANGGSSSCSGRVEIFHFGQWGTVCDDLWDLLDAEVVCRQLGCGRVLSAPTQARFGQGSGPIWYDNVMCTGSETMLSKCRHQGIGTHNCGHYEDAGVVCEGKYKFVQFVTPQKMLHRLLTSSSNTSTPWPTFPMESSTNIPATSLTSSGTALPPFDITTPPVATTNWGPQTSPIPITTPPGKNTGFEGEVGLANGGNTFCSGRVEIFHFGQ</sequence>
<proteinExistence type="predicted"/>
<feature type="disulfide bond" evidence="5">
    <location>
        <begin position="716"/>
        <end position="777"/>
    </location>
</feature>
<feature type="disulfide bond" evidence="5">
    <location>
        <begin position="644"/>
        <end position="654"/>
    </location>
</feature>
<feature type="disulfide bond" evidence="5">
    <location>
        <begin position="613"/>
        <end position="674"/>
    </location>
</feature>
<feature type="domain" description="SRCR" evidence="7">
    <location>
        <begin position="901"/>
        <end position="1002"/>
    </location>
</feature>
<evidence type="ECO:0000256" key="5">
    <source>
        <dbReference type="PROSITE-ProRule" id="PRU00196"/>
    </source>
</evidence>
<dbReference type="InterPro" id="IPR001190">
    <property type="entry name" value="SRCR"/>
</dbReference>
<feature type="disulfide bond" evidence="5">
    <location>
        <begin position="853"/>
        <end position="863"/>
    </location>
</feature>
<feature type="disulfide bond" evidence="5">
    <location>
        <begin position="540"/>
        <end position="550"/>
    </location>
</feature>
<evidence type="ECO:0000256" key="1">
    <source>
        <dbReference type="ARBA" id="ARBA00022729"/>
    </source>
</evidence>
<feature type="domain" description="SRCR" evidence="7">
    <location>
        <begin position="575"/>
        <end position="675"/>
    </location>
</feature>
<dbReference type="InParanoid" id="A0A672HDA5"/>
<dbReference type="PROSITE" id="PS50287">
    <property type="entry name" value="SRCR_2"/>
    <property type="match status" value="11"/>
</dbReference>
<feature type="disulfide bond" evidence="5">
    <location>
        <begin position="747"/>
        <end position="757"/>
    </location>
</feature>
<dbReference type="PANTHER" id="PTHR19331">
    <property type="entry name" value="SCAVENGER RECEPTOR DOMAIN-CONTAINING"/>
    <property type="match status" value="1"/>
</dbReference>
<feature type="disulfide bond" evidence="5">
    <location>
        <begin position="95"/>
        <end position="105"/>
    </location>
</feature>
<accession>A0A672HDA5</accession>
<dbReference type="PROSITE" id="PS00420">
    <property type="entry name" value="SRCR_1"/>
    <property type="match status" value="4"/>
</dbReference>
<feature type="disulfide bond" evidence="5">
    <location>
        <begin position="927"/>
        <end position="991"/>
    </location>
</feature>
<organism evidence="8 9">
    <name type="scientific">Salarias fasciatus</name>
    <name type="common">Jewelled blenny</name>
    <name type="synonym">Blennius fasciatus</name>
    <dbReference type="NCBI Taxonomy" id="181472"/>
    <lineage>
        <taxon>Eukaryota</taxon>
        <taxon>Metazoa</taxon>
        <taxon>Chordata</taxon>
        <taxon>Craniata</taxon>
        <taxon>Vertebrata</taxon>
        <taxon>Euteleostomi</taxon>
        <taxon>Actinopterygii</taxon>
        <taxon>Neopterygii</taxon>
        <taxon>Teleostei</taxon>
        <taxon>Neoteleostei</taxon>
        <taxon>Acanthomorphata</taxon>
        <taxon>Ovalentaria</taxon>
        <taxon>Blenniimorphae</taxon>
        <taxon>Blenniiformes</taxon>
        <taxon>Blennioidei</taxon>
        <taxon>Blenniidae</taxon>
        <taxon>Salariinae</taxon>
        <taxon>Salarias</taxon>
    </lineage>
</organism>
<feature type="disulfide bond" evidence="5">
    <location>
        <begin position="1044"/>
        <end position="1105"/>
    </location>
</feature>
<feature type="disulfide bond" evidence="5">
    <location>
        <begin position="1195"/>
        <end position="1205"/>
    </location>
</feature>
<feature type="domain" description="SRCR" evidence="7">
    <location>
        <begin position="471"/>
        <end position="571"/>
    </location>
</feature>
<feature type="disulfide bond" evidence="5">
    <location>
        <begin position="703"/>
        <end position="767"/>
    </location>
</feature>
<feature type="disulfide bond" evidence="5">
    <location>
        <begin position="600"/>
        <end position="664"/>
    </location>
</feature>
<keyword evidence="9" id="KW-1185">Reference proteome</keyword>
<feature type="region of interest" description="Disordered" evidence="6">
    <location>
        <begin position="1259"/>
        <end position="1281"/>
    </location>
</feature>
<feature type="disulfide bond" evidence="5">
    <location>
        <begin position="822"/>
        <end position="883"/>
    </location>
</feature>
<feature type="disulfide bond" evidence="5">
    <location>
        <begin position="199"/>
        <end position="209"/>
    </location>
</feature>
<feature type="domain" description="SRCR" evidence="7">
    <location>
        <begin position="129"/>
        <end position="255"/>
    </location>
</feature>
<protein>
    <recommendedName>
        <fullName evidence="7">SRCR domain-containing protein</fullName>
    </recommendedName>
</protein>
<evidence type="ECO:0000256" key="4">
    <source>
        <dbReference type="ARBA" id="ARBA00023180"/>
    </source>
</evidence>
<dbReference type="Proteomes" id="UP000472267">
    <property type="component" value="Chromosome 6"/>
</dbReference>
<feature type="domain" description="SRCR" evidence="7">
    <location>
        <begin position="784"/>
        <end position="884"/>
    </location>
</feature>
<feature type="disulfide bond" evidence="5">
    <location>
        <begin position="940"/>
        <end position="1001"/>
    </location>
</feature>
<evidence type="ECO:0000256" key="3">
    <source>
        <dbReference type="ARBA" id="ARBA00023157"/>
    </source>
</evidence>
<keyword evidence="2" id="KW-0677">Repeat</keyword>
<feature type="disulfide bond" evidence="5">
    <location>
        <begin position="1031"/>
        <end position="1095"/>
    </location>
</feature>
<keyword evidence="4" id="KW-0325">Glycoprotein</keyword>
<feature type="disulfide bond" evidence="5">
    <location>
        <begin position="51"/>
        <end position="115"/>
    </location>
</feature>
<feature type="disulfide bond" evidence="5">
    <location>
        <begin position="395"/>
        <end position="459"/>
    </location>
</feature>
<dbReference type="SMART" id="SM00202">
    <property type="entry name" value="SR"/>
    <property type="match status" value="11"/>
</dbReference>
<feature type="domain" description="SRCR" evidence="7">
    <location>
        <begin position="251"/>
        <end position="308"/>
    </location>
</feature>
<evidence type="ECO:0000259" key="7">
    <source>
        <dbReference type="PROSITE" id="PS50287"/>
    </source>
</evidence>
<feature type="disulfide bond" evidence="5">
    <location>
        <begin position="809"/>
        <end position="873"/>
    </location>
</feature>
<dbReference type="SUPFAM" id="SSF56487">
    <property type="entry name" value="SRCR-like"/>
    <property type="match status" value="11"/>
</dbReference>
<feature type="domain" description="SRCR" evidence="7">
    <location>
        <begin position="26"/>
        <end position="126"/>
    </location>
</feature>
<evidence type="ECO:0000313" key="9">
    <source>
        <dbReference type="Proteomes" id="UP000472267"/>
    </source>
</evidence>
<feature type="domain" description="SRCR" evidence="7">
    <location>
        <begin position="1006"/>
        <end position="1106"/>
    </location>
</feature>
<name>A0A672HDA5_SALFA</name>
<feature type="disulfide bond" evidence="5">
    <location>
        <begin position="64"/>
        <end position="125"/>
    </location>
</feature>
<dbReference type="PRINTS" id="PR00258">
    <property type="entry name" value="SPERACTRCPTR"/>
</dbReference>
<dbReference type="GO" id="GO:0016020">
    <property type="term" value="C:membrane"/>
    <property type="evidence" value="ECO:0007669"/>
    <property type="project" value="InterPro"/>
</dbReference>
<dbReference type="PANTHER" id="PTHR19331:SF465">
    <property type="entry name" value="EGG PEPTIDE SPERACT RECEPTOR"/>
    <property type="match status" value="1"/>
</dbReference>
<comment type="caution">
    <text evidence="5">Lacks conserved residue(s) required for the propagation of feature annotation.</text>
</comment>
<dbReference type="FunFam" id="3.10.250.10:FF:000006">
    <property type="entry name" value="neurotrypsin isoform X2"/>
    <property type="match status" value="11"/>
</dbReference>
<keyword evidence="1" id="KW-0732">Signal</keyword>
<evidence type="ECO:0000256" key="6">
    <source>
        <dbReference type="SAM" id="MobiDB-lite"/>
    </source>
</evidence>
<feature type="domain" description="SRCR" evidence="7">
    <location>
        <begin position="1125"/>
        <end position="1226"/>
    </location>
</feature>
<feature type="disulfide bond" evidence="5">
    <location>
        <begin position="408"/>
        <end position="469"/>
    </location>
</feature>
<feature type="domain" description="SRCR" evidence="7">
    <location>
        <begin position="678"/>
        <end position="778"/>
    </location>
</feature>
<feature type="disulfide bond" evidence="5">
    <location>
        <begin position="439"/>
        <end position="449"/>
    </location>
</feature>
<reference evidence="8" key="3">
    <citation type="submission" date="2025-09" db="UniProtKB">
        <authorList>
            <consortium name="Ensembl"/>
        </authorList>
    </citation>
    <scope>IDENTIFICATION</scope>
</reference>
<reference evidence="8" key="2">
    <citation type="submission" date="2025-08" db="UniProtKB">
        <authorList>
            <consortium name="Ensembl"/>
        </authorList>
    </citation>
    <scope>IDENTIFICATION</scope>
</reference>
<feature type="domain" description="SRCR" evidence="7">
    <location>
        <begin position="369"/>
        <end position="470"/>
    </location>
</feature>